<feature type="compositionally biased region" description="Polar residues" evidence="5">
    <location>
        <begin position="560"/>
        <end position="573"/>
    </location>
</feature>
<dbReference type="PROSITE" id="PS50850">
    <property type="entry name" value="MFS"/>
    <property type="match status" value="1"/>
</dbReference>
<dbReference type="InterPro" id="IPR005828">
    <property type="entry name" value="MFS_sugar_transport-like"/>
</dbReference>
<proteinExistence type="predicted"/>
<feature type="compositionally biased region" description="Basic and acidic residues" evidence="5">
    <location>
        <begin position="24"/>
        <end position="38"/>
    </location>
</feature>
<evidence type="ECO:0000256" key="6">
    <source>
        <dbReference type="SAM" id="Phobius"/>
    </source>
</evidence>
<dbReference type="GO" id="GO:0016020">
    <property type="term" value="C:membrane"/>
    <property type="evidence" value="ECO:0007669"/>
    <property type="project" value="UniProtKB-SubCell"/>
</dbReference>
<dbReference type="Proteomes" id="UP001314263">
    <property type="component" value="Unassembled WGS sequence"/>
</dbReference>
<dbReference type="PROSITE" id="PS00216">
    <property type="entry name" value="SUGAR_TRANSPORT_1"/>
    <property type="match status" value="1"/>
</dbReference>
<feature type="transmembrane region" description="Helical" evidence="6">
    <location>
        <begin position="417"/>
        <end position="437"/>
    </location>
</feature>
<dbReference type="InterPro" id="IPR005829">
    <property type="entry name" value="Sugar_transporter_CS"/>
</dbReference>
<dbReference type="InterPro" id="IPR020846">
    <property type="entry name" value="MFS_dom"/>
</dbReference>
<feature type="transmembrane region" description="Helical" evidence="6">
    <location>
        <begin position="354"/>
        <end position="373"/>
    </location>
</feature>
<feature type="transmembrane region" description="Helical" evidence="6">
    <location>
        <begin position="209"/>
        <end position="231"/>
    </location>
</feature>
<organism evidence="8 9">
    <name type="scientific">Coccomyxa viridis</name>
    <dbReference type="NCBI Taxonomy" id="1274662"/>
    <lineage>
        <taxon>Eukaryota</taxon>
        <taxon>Viridiplantae</taxon>
        <taxon>Chlorophyta</taxon>
        <taxon>core chlorophytes</taxon>
        <taxon>Trebouxiophyceae</taxon>
        <taxon>Trebouxiophyceae incertae sedis</taxon>
        <taxon>Coccomyxaceae</taxon>
        <taxon>Coccomyxa</taxon>
    </lineage>
</organism>
<evidence type="ECO:0000259" key="7">
    <source>
        <dbReference type="PROSITE" id="PS50850"/>
    </source>
</evidence>
<sequence>MALSGEEANHAEYVHEGPAPPSKVPHEPMGKKFSEDGISKGSSQDGTAPVKGSPVGRFGTWVVSWMRPGLGMFNESYYIFSVGNVKPIWQEQYPSCWKDGVNCPATFLHALDYSQVAGLFAGMICLGLIVDQIGRKWGSVSTASIMFVAGILLTAADGPSPHAVFAFLTAAQALFGFGCGGEFPVAAASAAERAESTDELKGLRGQTTVLVFSMQGWGNILNLAVLLFFLAVQGQTGPDYSFRALSVTWRMQYALGLLPIMYMLVYRIFYLKESAIWQEQRRKEKEGRMEVSSERRRERRRRLWLFVKNYWHRLVGAAVGWFAWDFYYYGNKLFQSEFINVIHPGSNLLGLLEYNLLNSSVALFGYYFAAFTIDRIWMGRRRMQIAGFAAVFALFLACGLAFYSLTASAAALQGFQAMYYISSFFAQFVNATTFLLASELFPTENRGMAHGISAAVGKLGALSADIIMGVVDDRMKFILSAAAGALGVLVTFVFIPEITSLDLKEGDTRWEMIKKGAGDSYTGEAVNPANLSWFEGLLGVGHPYRKEVQRRKSKEMMCTLSGQQASGVPSSIDGQPGSGPVGQQASGQHEDA</sequence>
<reference evidence="8 9" key="1">
    <citation type="submission" date="2023-10" db="EMBL/GenBank/DDBJ databases">
        <authorList>
            <person name="Maclean D."/>
            <person name="Macfadyen A."/>
        </authorList>
    </citation>
    <scope>NUCLEOTIDE SEQUENCE [LARGE SCALE GENOMIC DNA]</scope>
</reference>
<comment type="caution">
    <text evidence="8">The sequence shown here is derived from an EMBL/GenBank/DDBJ whole genome shotgun (WGS) entry which is preliminary data.</text>
</comment>
<dbReference type="SUPFAM" id="SSF103473">
    <property type="entry name" value="MFS general substrate transporter"/>
    <property type="match status" value="1"/>
</dbReference>
<feature type="region of interest" description="Disordered" evidence="5">
    <location>
        <begin position="558"/>
        <end position="592"/>
    </location>
</feature>
<dbReference type="Gene3D" id="1.20.1250.20">
    <property type="entry name" value="MFS general substrate transporter like domains"/>
    <property type="match status" value="1"/>
</dbReference>
<dbReference type="PANTHER" id="PTHR24064">
    <property type="entry name" value="SOLUTE CARRIER FAMILY 22 MEMBER"/>
    <property type="match status" value="1"/>
</dbReference>
<dbReference type="GO" id="GO:0022857">
    <property type="term" value="F:transmembrane transporter activity"/>
    <property type="evidence" value="ECO:0007669"/>
    <property type="project" value="InterPro"/>
</dbReference>
<feature type="domain" description="Major facilitator superfamily (MFS) profile" evidence="7">
    <location>
        <begin position="64"/>
        <end position="499"/>
    </location>
</feature>
<evidence type="ECO:0000256" key="3">
    <source>
        <dbReference type="ARBA" id="ARBA00022989"/>
    </source>
</evidence>
<dbReference type="Pfam" id="PF00083">
    <property type="entry name" value="Sugar_tr"/>
    <property type="match status" value="1"/>
</dbReference>
<feature type="transmembrane region" description="Helical" evidence="6">
    <location>
        <begin position="477"/>
        <end position="495"/>
    </location>
</feature>
<dbReference type="EMBL" id="CAUYUE010000012">
    <property type="protein sequence ID" value="CAK0785508.1"/>
    <property type="molecule type" value="Genomic_DNA"/>
</dbReference>
<dbReference type="InterPro" id="IPR036259">
    <property type="entry name" value="MFS_trans_sf"/>
</dbReference>
<feature type="transmembrane region" description="Helical" evidence="6">
    <location>
        <begin position="385"/>
        <end position="405"/>
    </location>
</feature>
<feature type="transmembrane region" description="Helical" evidence="6">
    <location>
        <begin position="303"/>
        <end position="324"/>
    </location>
</feature>
<evidence type="ECO:0000313" key="8">
    <source>
        <dbReference type="EMBL" id="CAK0785508.1"/>
    </source>
</evidence>
<feature type="transmembrane region" description="Helical" evidence="6">
    <location>
        <begin position="251"/>
        <end position="271"/>
    </location>
</feature>
<evidence type="ECO:0000313" key="9">
    <source>
        <dbReference type="Proteomes" id="UP001314263"/>
    </source>
</evidence>
<evidence type="ECO:0000256" key="4">
    <source>
        <dbReference type="ARBA" id="ARBA00023136"/>
    </source>
</evidence>
<keyword evidence="2 6" id="KW-0812">Transmembrane</keyword>
<feature type="compositionally biased region" description="Polar residues" evidence="5">
    <location>
        <begin position="581"/>
        <end position="592"/>
    </location>
</feature>
<evidence type="ECO:0000256" key="2">
    <source>
        <dbReference type="ARBA" id="ARBA00022692"/>
    </source>
</evidence>
<keyword evidence="9" id="KW-1185">Reference proteome</keyword>
<comment type="subcellular location">
    <subcellularLocation>
        <location evidence="1">Membrane</location>
        <topology evidence="1">Multi-pass membrane protein</topology>
    </subcellularLocation>
</comment>
<keyword evidence="4 6" id="KW-0472">Membrane</keyword>
<protein>
    <recommendedName>
        <fullName evidence="7">Major facilitator superfamily (MFS) profile domain-containing protein</fullName>
    </recommendedName>
</protein>
<evidence type="ECO:0000256" key="1">
    <source>
        <dbReference type="ARBA" id="ARBA00004141"/>
    </source>
</evidence>
<feature type="transmembrane region" description="Helical" evidence="6">
    <location>
        <begin position="113"/>
        <end position="130"/>
    </location>
</feature>
<evidence type="ECO:0000256" key="5">
    <source>
        <dbReference type="SAM" id="MobiDB-lite"/>
    </source>
</evidence>
<accession>A0AAV1IDX0</accession>
<keyword evidence="3 6" id="KW-1133">Transmembrane helix</keyword>
<feature type="transmembrane region" description="Helical" evidence="6">
    <location>
        <begin position="137"/>
        <end position="156"/>
    </location>
</feature>
<dbReference type="AlphaFoldDB" id="A0AAV1IDX0"/>
<gene>
    <name evidence="8" type="ORF">CVIRNUC_008718</name>
</gene>
<feature type="region of interest" description="Disordered" evidence="5">
    <location>
        <begin position="1"/>
        <end position="51"/>
    </location>
</feature>
<feature type="transmembrane region" description="Helical" evidence="6">
    <location>
        <begin position="162"/>
        <end position="188"/>
    </location>
</feature>
<name>A0AAV1IDX0_9CHLO</name>